<accession>A0ABN6ZTC9</accession>
<dbReference type="InterPro" id="IPR050586">
    <property type="entry name" value="CPA3_Na-H_Antiporter_D"/>
</dbReference>
<feature type="transmembrane region" description="Helical" evidence="6">
    <location>
        <begin position="213"/>
        <end position="235"/>
    </location>
</feature>
<feature type="transmembrane region" description="Helical" evidence="6">
    <location>
        <begin position="182"/>
        <end position="201"/>
    </location>
</feature>
<dbReference type="InterPro" id="IPR003918">
    <property type="entry name" value="NADH_UbQ_OxRdtase"/>
</dbReference>
<dbReference type="EMBL" id="AP028907">
    <property type="protein sequence ID" value="BES81953.1"/>
    <property type="molecule type" value="Genomic_DNA"/>
</dbReference>
<evidence type="ECO:0000256" key="4">
    <source>
        <dbReference type="ARBA" id="ARBA00022989"/>
    </source>
</evidence>
<feature type="domain" description="NADH:quinone oxidoreductase/Mrp antiporter transmembrane" evidence="7">
    <location>
        <begin position="118"/>
        <end position="378"/>
    </location>
</feature>
<feature type="transmembrane region" description="Helical" evidence="6">
    <location>
        <begin position="300"/>
        <end position="326"/>
    </location>
</feature>
<dbReference type="PANTHER" id="PTHR42703">
    <property type="entry name" value="NADH DEHYDROGENASE"/>
    <property type="match status" value="1"/>
</dbReference>
<dbReference type="InterPro" id="IPR001750">
    <property type="entry name" value="ND/Mrp_TM"/>
</dbReference>
<dbReference type="PANTHER" id="PTHR42703:SF1">
    <property type="entry name" value="NA(+)_H(+) ANTIPORTER SUBUNIT D1"/>
    <property type="match status" value="1"/>
</dbReference>
<keyword evidence="5 6" id="KW-0472">Membrane</keyword>
<gene>
    <name evidence="8" type="ORF">PABY_15200</name>
</gene>
<dbReference type="Pfam" id="PF00361">
    <property type="entry name" value="Proton_antipo_M"/>
    <property type="match status" value="1"/>
</dbReference>
<dbReference type="Proteomes" id="UP001341135">
    <property type="component" value="Chromosome"/>
</dbReference>
<name>A0ABN6ZTC9_9CREN</name>
<organism evidence="8 9">
    <name type="scientific">Pyrodictium abyssi</name>
    <dbReference type="NCBI Taxonomy" id="54256"/>
    <lineage>
        <taxon>Archaea</taxon>
        <taxon>Thermoproteota</taxon>
        <taxon>Thermoprotei</taxon>
        <taxon>Desulfurococcales</taxon>
        <taxon>Pyrodictiaceae</taxon>
        <taxon>Pyrodictium</taxon>
    </lineage>
</organism>
<evidence type="ECO:0000259" key="7">
    <source>
        <dbReference type="Pfam" id="PF00361"/>
    </source>
</evidence>
<feature type="transmembrane region" description="Helical" evidence="6">
    <location>
        <begin position="275"/>
        <end position="294"/>
    </location>
</feature>
<sequence>MTVAAAAFAASMIVLGLGAAASLAAPRVAVLAAIAASTLATLLASGGPVCTPWLGSIPLCVGIDSVSKLFALLSGVVAVSVLAYAEGAGLMGRGGTAALRLVVVGLHAAVLGLVYSFSLPAFYIFWEMVLAASAAMIWLWEPRRAVEFFIYMHAGSLLLLVSIAILVASGAAVFGASVATGLAGLALTAALTAFAIKLGVFPFHTWIPRAYTAVPPAIAGILAGVVTSIGAYGMYRLVASLAWPQAATSILNAAVWLGAVSALIGALRALSANRLGLIASYSSVSHAGMIYAGLAAASPAALAGGVLAAIAHGLVKALFFLVAGVLEKQAGTDDISRMGLFAYRMPLTAFAGFTAAMSLAGLPPFALFPSELLVVLGVGHSRGAGAAAMLALAVLASTAYALRFWRRVFWHPATAAPRPPPPEPQASLLAPLLLLAIASIALGVAPVLIVDAIG</sequence>
<feature type="transmembrane region" description="Helical" evidence="6">
    <location>
        <begin position="148"/>
        <end position="176"/>
    </location>
</feature>
<evidence type="ECO:0000256" key="6">
    <source>
        <dbReference type="SAM" id="Phobius"/>
    </source>
</evidence>
<keyword evidence="9" id="KW-1185">Reference proteome</keyword>
<evidence type="ECO:0000256" key="5">
    <source>
        <dbReference type="ARBA" id="ARBA00023136"/>
    </source>
</evidence>
<reference evidence="8 9" key="1">
    <citation type="submission" date="2023-09" db="EMBL/GenBank/DDBJ databases">
        <title>Pyrofollis japonicus gen. nov. sp. nov., a novel member of the family Pyrodictiaceae isolated from the Iheya North hydrothermal field.</title>
        <authorList>
            <person name="Miyazaki U."/>
            <person name="Sanari M."/>
            <person name="Tame A."/>
            <person name="Kitajima M."/>
            <person name="Okamoto A."/>
            <person name="Sawayama S."/>
            <person name="Miyazaki J."/>
            <person name="Takai K."/>
            <person name="Nakagawa S."/>
        </authorList>
    </citation>
    <scope>NUCLEOTIDE SEQUENCE [LARGE SCALE GENOMIC DNA]</scope>
    <source>
        <strain evidence="8 9">AV2</strain>
    </source>
</reference>
<feature type="transmembrane region" description="Helical" evidence="6">
    <location>
        <begin position="241"/>
        <end position="263"/>
    </location>
</feature>
<keyword evidence="4 6" id="KW-1133">Transmembrane helix</keyword>
<protein>
    <recommendedName>
        <fullName evidence="7">NADH:quinone oxidoreductase/Mrp antiporter transmembrane domain-containing protein</fullName>
    </recommendedName>
</protein>
<feature type="transmembrane region" description="Helical" evidence="6">
    <location>
        <begin position="97"/>
        <end position="117"/>
    </location>
</feature>
<keyword evidence="2" id="KW-1003">Cell membrane</keyword>
<dbReference type="PRINTS" id="PR01437">
    <property type="entry name" value="NUOXDRDTASE4"/>
</dbReference>
<dbReference type="GeneID" id="89289530"/>
<evidence type="ECO:0000313" key="9">
    <source>
        <dbReference type="Proteomes" id="UP001341135"/>
    </source>
</evidence>
<feature type="transmembrane region" description="Helical" evidence="6">
    <location>
        <begin position="123"/>
        <end position="141"/>
    </location>
</feature>
<evidence type="ECO:0000256" key="2">
    <source>
        <dbReference type="ARBA" id="ARBA00022475"/>
    </source>
</evidence>
<feature type="transmembrane region" description="Helical" evidence="6">
    <location>
        <begin position="347"/>
        <end position="366"/>
    </location>
</feature>
<feature type="transmembrane region" description="Helical" evidence="6">
    <location>
        <begin position="56"/>
        <end position="85"/>
    </location>
</feature>
<comment type="subcellular location">
    <subcellularLocation>
        <location evidence="1">Cell membrane</location>
        <topology evidence="1">Multi-pass membrane protein</topology>
    </subcellularLocation>
</comment>
<evidence type="ECO:0000256" key="1">
    <source>
        <dbReference type="ARBA" id="ARBA00004651"/>
    </source>
</evidence>
<proteinExistence type="predicted"/>
<dbReference type="RefSeq" id="WP_338248803.1">
    <property type="nucleotide sequence ID" value="NZ_AP028907.1"/>
</dbReference>
<feature type="transmembrane region" description="Helical" evidence="6">
    <location>
        <begin position="386"/>
        <end position="405"/>
    </location>
</feature>
<evidence type="ECO:0000313" key="8">
    <source>
        <dbReference type="EMBL" id="BES81953.1"/>
    </source>
</evidence>
<feature type="transmembrane region" description="Helical" evidence="6">
    <location>
        <begin position="426"/>
        <end position="449"/>
    </location>
</feature>
<keyword evidence="3 6" id="KW-0812">Transmembrane</keyword>
<evidence type="ECO:0000256" key="3">
    <source>
        <dbReference type="ARBA" id="ARBA00022692"/>
    </source>
</evidence>